<gene>
    <name evidence="2" type="ORF">D9613_003049</name>
</gene>
<feature type="compositionally biased region" description="Polar residues" evidence="1">
    <location>
        <begin position="592"/>
        <end position="614"/>
    </location>
</feature>
<protein>
    <submittedName>
        <fullName evidence="2">Uncharacterized protein</fullName>
    </submittedName>
</protein>
<feature type="region of interest" description="Disordered" evidence="1">
    <location>
        <begin position="344"/>
        <end position="510"/>
    </location>
</feature>
<feature type="region of interest" description="Disordered" evidence="1">
    <location>
        <begin position="536"/>
        <end position="631"/>
    </location>
</feature>
<reference evidence="2 3" key="1">
    <citation type="submission" date="2019-12" db="EMBL/GenBank/DDBJ databases">
        <authorList>
            <person name="Floudas D."/>
            <person name="Bentzer J."/>
            <person name="Ahren D."/>
            <person name="Johansson T."/>
            <person name="Persson P."/>
            <person name="Tunlid A."/>
        </authorList>
    </citation>
    <scope>NUCLEOTIDE SEQUENCE [LARGE SCALE GENOMIC DNA]</scope>
    <source>
        <strain evidence="2 3">CBS 102.39</strain>
    </source>
</reference>
<feature type="compositionally biased region" description="Polar residues" evidence="1">
    <location>
        <begin position="752"/>
        <end position="761"/>
    </location>
</feature>
<feature type="compositionally biased region" description="Polar residues" evidence="1">
    <location>
        <begin position="394"/>
        <end position="412"/>
    </location>
</feature>
<evidence type="ECO:0000313" key="2">
    <source>
        <dbReference type="EMBL" id="KAF4614802.1"/>
    </source>
</evidence>
<comment type="caution">
    <text evidence="2">The sequence shown here is derived from an EMBL/GenBank/DDBJ whole genome shotgun (WGS) entry which is preliminary data.</text>
</comment>
<feature type="compositionally biased region" description="Acidic residues" evidence="1">
    <location>
        <begin position="780"/>
        <end position="789"/>
    </location>
</feature>
<feature type="region of interest" description="Disordered" evidence="1">
    <location>
        <begin position="856"/>
        <end position="900"/>
    </location>
</feature>
<organism evidence="2 3">
    <name type="scientific">Agrocybe pediades</name>
    <dbReference type="NCBI Taxonomy" id="84607"/>
    <lineage>
        <taxon>Eukaryota</taxon>
        <taxon>Fungi</taxon>
        <taxon>Dikarya</taxon>
        <taxon>Basidiomycota</taxon>
        <taxon>Agaricomycotina</taxon>
        <taxon>Agaricomycetes</taxon>
        <taxon>Agaricomycetidae</taxon>
        <taxon>Agaricales</taxon>
        <taxon>Agaricineae</taxon>
        <taxon>Strophariaceae</taxon>
        <taxon>Agrocybe</taxon>
    </lineage>
</organism>
<accession>A0A8H4VMA2</accession>
<sequence length="900" mass="99012">MLFTPKRSVQQDGSIISTCPPSYIPGPYHYASPPQPTSLVALCIQALHHYPDQVHQLPLRIYLRNPSLIHQLVPDPLLLDPRLWATLIQVYDGLPAHLASFSLPLADTHLPLLQSIPSTPTFSLLTLLSLPACSQLTDETITQLKFLHTLTAFDASNTSISSYAITSLVATLQIEEDDHSAREHRGPWQIRLLSLRNCRKITNDAFPAFVKFPLLSVLDLRGTSCRPDASIPFKPCDLEELYHPSSLETAISKLYETQPKLFSSDNPFILNINTLYHRPTKRPPVNLVAPQDAFLVIPSSNSSRIQVGNVNVLEKQIKVEEDAIAHEKNKSAWYERQRRLESRSDFLQEPSSHDKLNASRLPKPFLQAPKHRSTTKTQPTRPYVTSFPLPPIRRQTTTTGFQSRPSNPTDISISHPLRITNGALPDPLTMPLRSSVNASGGASRASANTARVSTSRTESDKPRIRSRQQTSSTAGSIPPRGAEATLPPVRRSCEAGLSSSSASSASRIPRPLLKSARTPVSAPQLLVGVQDRLSAVPPSVSTDNNGNVGVSSTSSVGETNSRSATSLLTGEPQSASNATSVTSERFYRPGASSASSSLAVPNPVSSGASRLRNSSVKHRYSDPIPMRNSTSKLAERAINDIPPSDASLRLYRHAPPWSALQDAVAQTKEREKRRLSKGSDNARKKTEVAVLNMNKMEKAKRAIEEMMLETTRTKRRKVDFSKGGAKMPPPSVFSELATASTSKNPFRKRTASDPTVPTDTCVSKPLEDDDDDFSNLGREDSDDRIENDDNFGPIPTPKPAATSSKRIPVEPPLYSKGGDRLYYGMPPAPDTPEIWALVRENERKALGLTVSQYNKKLEEARAKRKPKPKPQPKPQSERRQSTGSSSTSKAQFDWKKWGKS</sequence>
<proteinExistence type="predicted"/>
<feature type="compositionally biased region" description="Low complexity" evidence="1">
    <location>
        <begin position="433"/>
        <end position="451"/>
    </location>
</feature>
<feature type="compositionally biased region" description="Basic and acidic residues" evidence="1">
    <location>
        <begin position="344"/>
        <end position="357"/>
    </location>
</feature>
<feature type="compositionally biased region" description="Low complexity" evidence="1">
    <location>
        <begin position="544"/>
        <end position="561"/>
    </location>
</feature>
<feature type="region of interest" description="Disordered" evidence="1">
    <location>
        <begin position="713"/>
        <end position="816"/>
    </location>
</feature>
<evidence type="ECO:0000256" key="1">
    <source>
        <dbReference type="SAM" id="MobiDB-lite"/>
    </source>
</evidence>
<dbReference type="SUPFAM" id="SSF52047">
    <property type="entry name" value="RNI-like"/>
    <property type="match status" value="1"/>
</dbReference>
<feature type="compositionally biased region" description="Polar residues" evidence="1">
    <location>
        <begin position="562"/>
        <end position="583"/>
    </location>
</feature>
<dbReference type="Proteomes" id="UP000521872">
    <property type="component" value="Unassembled WGS sequence"/>
</dbReference>
<dbReference type="Gene3D" id="3.80.10.10">
    <property type="entry name" value="Ribonuclease Inhibitor"/>
    <property type="match status" value="1"/>
</dbReference>
<name>A0A8H4VMA2_9AGAR</name>
<evidence type="ECO:0000313" key="3">
    <source>
        <dbReference type="Proteomes" id="UP000521872"/>
    </source>
</evidence>
<feature type="region of interest" description="Disordered" evidence="1">
    <location>
        <begin position="661"/>
        <end position="685"/>
    </location>
</feature>
<keyword evidence="3" id="KW-1185">Reference proteome</keyword>
<dbReference type="InterPro" id="IPR032675">
    <property type="entry name" value="LRR_dom_sf"/>
</dbReference>
<dbReference type="AlphaFoldDB" id="A0A8H4VMA2"/>
<dbReference type="EMBL" id="JAACJL010000044">
    <property type="protein sequence ID" value="KAF4614802.1"/>
    <property type="molecule type" value="Genomic_DNA"/>
</dbReference>